<dbReference type="FunFam" id="2.30.42.10:FF:000002">
    <property type="entry name" value="Disks large homolog 4 isoform 2"/>
    <property type="match status" value="1"/>
</dbReference>
<dbReference type="GeneTree" id="ENSGT00940000155156"/>
<dbReference type="InterPro" id="IPR001452">
    <property type="entry name" value="SH3_domain"/>
</dbReference>
<comment type="subcellular location">
    <subcellularLocation>
        <location evidence="1">Membrane</location>
    </subcellularLocation>
</comment>
<evidence type="ECO:0000259" key="9">
    <source>
        <dbReference type="PROSITE" id="PS50106"/>
    </source>
</evidence>
<dbReference type="Pfam" id="PF00018">
    <property type="entry name" value="SH3_1"/>
    <property type="match status" value="1"/>
</dbReference>
<name>A0A3B1IJ65_ASTMX</name>
<dbReference type="CDD" id="cd12032">
    <property type="entry name" value="SH3_DLG2"/>
    <property type="match status" value="1"/>
</dbReference>
<dbReference type="PANTHER" id="PTHR23119">
    <property type="entry name" value="DISCS LARGE"/>
    <property type="match status" value="1"/>
</dbReference>
<dbReference type="InterPro" id="IPR027417">
    <property type="entry name" value="P-loop_NTPase"/>
</dbReference>
<dbReference type="SMART" id="SM00072">
    <property type="entry name" value="GuKc"/>
    <property type="match status" value="1"/>
</dbReference>
<dbReference type="Pfam" id="PF00595">
    <property type="entry name" value="PDZ"/>
    <property type="match status" value="3"/>
</dbReference>
<dbReference type="SUPFAM" id="SSF52540">
    <property type="entry name" value="P-loop containing nucleoside triphosphate hydrolases"/>
    <property type="match status" value="1"/>
</dbReference>
<dbReference type="PANTHER" id="PTHR23119:SF6">
    <property type="entry name" value="DISKS LARGE HOMOLOG 2"/>
    <property type="match status" value="1"/>
</dbReference>
<dbReference type="GO" id="GO:0043113">
    <property type="term" value="P:receptor clustering"/>
    <property type="evidence" value="ECO:0007669"/>
    <property type="project" value="TreeGrafter"/>
</dbReference>
<evidence type="ECO:0000256" key="1">
    <source>
        <dbReference type="ARBA" id="ARBA00004370"/>
    </source>
</evidence>
<feature type="domain" description="Guanylate kinase-like" evidence="8">
    <location>
        <begin position="646"/>
        <end position="809"/>
    </location>
</feature>
<dbReference type="CDD" id="cd06795">
    <property type="entry name" value="PDZ3_Dlg1-2-4-like"/>
    <property type="match status" value="1"/>
</dbReference>
<evidence type="ECO:0000259" key="7">
    <source>
        <dbReference type="PROSITE" id="PS50002"/>
    </source>
</evidence>
<dbReference type="Gene3D" id="2.30.42.10">
    <property type="match status" value="3"/>
</dbReference>
<dbReference type="GO" id="GO:0031594">
    <property type="term" value="C:neuromuscular junction"/>
    <property type="evidence" value="ECO:0007669"/>
    <property type="project" value="TreeGrafter"/>
</dbReference>
<dbReference type="Pfam" id="PF00625">
    <property type="entry name" value="Guanylate_kin"/>
    <property type="match status" value="1"/>
</dbReference>
<dbReference type="PROSITE" id="PS50052">
    <property type="entry name" value="GUANYLATE_KINASE_2"/>
    <property type="match status" value="1"/>
</dbReference>
<dbReference type="InterPro" id="IPR036028">
    <property type="entry name" value="SH3-like_dom_sf"/>
</dbReference>
<comment type="similarity">
    <text evidence="2">Belongs to the MAGUK family.</text>
</comment>
<dbReference type="GO" id="GO:0098609">
    <property type="term" value="P:cell-cell adhesion"/>
    <property type="evidence" value="ECO:0007669"/>
    <property type="project" value="TreeGrafter"/>
</dbReference>
<dbReference type="FunFam" id="2.30.42.10:FF:000091">
    <property type="entry name" value="disks large homolog 1 isoform X8"/>
    <property type="match status" value="1"/>
</dbReference>
<dbReference type="SMART" id="SM01277">
    <property type="entry name" value="MAGUK_N_PEST"/>
    <property type="match status" value="1"/>
</dbReference>
<evidence type="ECO:0000256" key="3">
    <source>
        <dbReference type="ARBA" id="ARBA00022443"/>
    </source>
</evidence>
<dbReference type="FunFam" id="2.30.30.40:FF:000008">
    <property type="entry name" value="Disks large homolog 1 isoform 2"/>
    <property type="match status" value="1"/>
</dbReference>
<dbReference type="AlphaFoldDB" id="A0A3B1IJ65"/>
<proteinExistence type="inferred from homology"/>
<reference evidence="11" key="2">
    <citation type="journal article" date="2014" name="Nat. Commun.">
        <title>The cavefish genome reveals candidate genes for eye loss.</title>
        <authorList>
            <person name="McGaugh S.E."/>
            <person name="Gross J.B."/>
            <person name="Aken B."/>
            <person name="Blin M."/>
            <person name="Borowsky R."/>
            <person name="Chalopin D."/>
            <person name="Hinaux H."/>
            <person name="Jeffery W.R."/>
            <person name="Keene A."/>
            <person name="Ma L."/>
            <person name="Minx P."/>
            <person name="Murphy D."/>
            <person name="O'Quin K.E."/>
            <person name="Retaux S."/>
            <person name="Rohner N."/>
            <person name="Searle S.M."/>
            <person name="Stahl B.A."/>
            <person name="Tabin C."/>
            <person name="Volff J.N."/>
            <person name="Yoshizawa M."/>
            <person name="Warren W.C."/>
        </authorList>
    </citation>
    <scope>NUCLEOTIDE SEQUENCE [LARGE SCALE GENOMIC DNA]</scope>
    <source>
        <strain evidence="11">female</strain>
    </source>
</reference>
<protein>
    <submittedName>
        <fullName evidence="10">Discs, large homolog 2 (Drosophila)</fullName>
    </submittedName>
</protein>
<dbReference type="Pfam" id="PF10608">
    <property type="entry name" value="MAGUK_N_PEST"/>
    <property type="match status" value="1"/>
</dbReference>
<dbReference type="FunFam" id="2.30.30.40:FF:000027">
    <property type="entry name" value="Disks large homolog 3 isoform 1"/>
    <property type="match status" value="1"/>
</dbReference>
<feature type="domain" description="PDZ" evidence="9">
    <location>
        <begin position="228"/>
        <end position="315"/>
    </location>
</feature>
<dbReference type="CDD" id="cd06723">
    <property type="entry name" value="PDZ1_Dlg1-2-4-like"/>
    <property type="match status" value="1"/>
</dbReference>
<dbReference type="Ensembl" id="ENSAMXT00000057247.1">
    <property type="protein sequence ID" value="ENSAMXP00000029279.1"/>
    <property type="gene ID" value="ENSAMXG00000004432.2"/>
</dbReference>
<dbReference type="CDD" id="cd06724">
    <property type="entry name" value="PDZ2_Dlg1-2-4-like"/>
    <property type="match status" value="1"/>
</dbReference>
<dbReference type="Gene3D" id="3.40.50.300">
    <property type="entry name" value="P-loop containing nucleotide triphosphate hydrolases"/>
    <property type="match status" value="1"/>
</dbReference>
<dbReference type="GO" id="GO:0019901">
    <property type="term" value="F:protein kinase binding"/>
    <property type="evidence" value="ECO:0007669"/>
    <property type="project" value="TreeGrafter"/>
</dbReference>
<dbReference type="GO" id="GO:0035255">
    <property type="term" value="F:ionotropic glutamate receptor binding"/>
    <property type="evidence" value="ECO:0007669"/>
    <property type="project" value="TreeGrafter"/>
</dbReference>
<dbReference type="SUPFAM" id="SSF50156">
    <property type="entry name" value="PDZ domain-like"/>
    <property type="match status" value="3"/>
</dbReference>
<dbReference type="GO" id="GO:0099072">
    <property type="term" value="P:regulation of postsynaptic membrane neurotransmitter receptor levels"/>
    <property type="evidence" value="ECO:0007669"/>
    <property type="project" value="TreeGrafter"/>
</dbReference>
<reference evidence="10" key="4">
    <citation type="submission" date="2025-09" db="UniProtKB">
        <authorList>
            <consortium name="Ensembl"/>
        </authorList>
    </citation>
    <scope>IDENTIFICATION</scope>
</reference>
<dbReference type="InterPro" id="IPR019590">
    <property type="entry name" value="DLG1_PEST_dom"/>
</dbReference>
<dbReference type="Proteomes" id="UP000018467">
    <property type="component" value="Unassembled WGS sequence"/>
</dbReference>
<reference evidence="11" key="1">
    <citation type="submission" date="2013-03" db="EMBL/GenBank/DDBJ databases">
        <authorList>
            <person name="Jeffery W."/>
            <person name="Warren W."/>
            <person name="Wilson R.K."/>
        </authorList>
    </citation>
    <scope>NUCLEOTIDE SEQUENCE</scope>
    <source>
        <strain evidence="11">female</strain>
    </source>
</reference>
<reference evidence="10" key="3">
    <citation type="submission" date="2025-08" db="UniProtKB">
        <authorList>
            <consortium name="Ensembl"/>
        </authorList>
    </citation>
    <scope>IDENTIFICATION</scope>
</reference>
<dbReference type="InterPro" id="IPR035759">
    <property type="entry name" value="DLG2_SH3"/>
</dbReference>
<dbReference type="SMART" id="SM00326">
    <property type="entry name" value="SH3"/>
    <property type="match status" value="1"/>
</dbReference>
<accession>A0A3B1IJ65</accession>
<evidence type="ECO:0000256" key="5">
    <source>
        <dbReference type="ARBA" id="ARBA00023136"/>
    </source>
</evidence>
<dbReference type="PROSITE" id="PS50002">
    <property type="entry name" value="SH3"/>
    <property type="match status" value="1"/>
</dbReference>
<dbReference type="FunFam" id="3.30.63.10:FF:000001">
    <property type="entry name" value="Disks large homolog 1 isoform 2"/>
    <property type="match status" value="1"/>
</dbReference>
<feature type="domain" description="SH3" evidence="7">
    <location>
        <begin position="520"/>
        <end position="590"/>
    </location>
</feature>
<feature type="domain" description="PDZ" evidence="9">
    <location>
        <begin position="133"/>
        <end position="220"/>
    </location>
</feature>
<dbReference type="InterPro" id="IPR020590">
    <property type="entry name" value="Guanylate_kinase_CS"/>
</dbReference>
<keyword evidence="4" id="KW-0677">Repeat</keyword>
<evidence type="ECO:0000256" key="4">
    <source>
        <dbReference type="ARBA" id="ARBA00022737"/>
    </source>
</evidence>
<dbReference type="Pfam" id="PF10600">
    <property type="entry name" value="PDZ_assoc"/>
    <property type="match status" value="1"/>
</dbReference>
<evidence type="ECO:0000313" key="10">
    <source>
        <dbReference type="Ensembl" id="ENSAMXP00000029279.1"/>
    </source>
</evidence>
<dbReference type="InterPro" id="IPR050614">
    <property type="entry name" value="Synaptic_Scaffolding_LAP-MAGUK"/>
</dbReference>
<dbReference type="GO" id="GO:0098839">
    <property type="term" value="C:postsynaptic density membrane"/>
    <property type="evidence" value="ECO:0007669"/>
    <property type="project" value="TreeGrafter"/>
</dbReference>
<organism evidence="10 11">
    <name type="scientific">Astyanax mexicanus</name>
    <name type="common">Blind cave fish</name>
    <name type="synonym">Astyanax fasciatus mexicanus</name>
    <dbReference type="NCBI Taxonomy" id="7994"/>
    <lineage>
        <taxon>Eukaryota</taxon>
        <taxon>Metazoa</taxon>
        <taxon>Chordata</taxon>
        <taxon>Craniata</taxon>
        <taxon>Vertebrata</taxon>
        <taxon>Euteleostomi</taxon>
        <taxon>Actinopterygii</taxon>
        <taxon>Neopterygii</taxon>
        <taxon>Teleostei</taxon>
        <taxon>Ostariophysi</taxon>
        <taxon>Characiformes</taxon>
        <taxon>Characoidei</taxon>
        <taxon>Acestrorhamphidae</taxon>
        <taxon>Acestrorhamphinae</taxon>
        <taxon>Astyanax</taxon>
    </lineage>
</organism>
<dbReference type="InterPro" id="IPR008145">
    <property type="entry name" value="GK/Ca_channel_bsu"/>
</dbReference>
<feature type="domain" description="PDZ" evidence="9">
    <location>
        <begin position="390"/>
        <end position="471"/>
    </location>
</feature>
<dbReference type="Gene3D" id="2.30.30.40">
    <property type="entry name" value="SH3 Domains"/>
    <property type="match status" value="1"/>
</dbReference>
<sequence>MTAHLNKQQSCCLEMHGGRGPDAPCACSWQQDVQRGGYGCHATSSPAMSMATLPRQRAKLTSSRSESSWRSPSRGAALRAKGGSCELWADCSCSQHGWRETYQASPAPIIVNTDTLESVPYVNGTEIEYEFEEITLERGNSGLGFSIAGGTDNPHIGDDPGIFITKIIPGGAAAEDGRLRVNDCILRVNEVDVSEVSHSRAVEALKVAGSIVRLYVRRRRPMLETVVEIKLVKGPKGLGFSIAGGVGNQHIPGDNSIYVTKIIDGGAAQKDGRLQVGDRLLMVNNYTLEEVTHEEAVAILKNTADVVYLKVGKPTSVYLSDPYGPPDITHSFSPAMDNHISSAGNNGTLEYKSSLPPISPSRYSPLPRHLLGEEDINRLDGFSFLREPRKIVLHKGSTGLGFNIVGGEDGEGIFVSFILAGGPADLSGELRRGDQILSVNGIDLRGATHEQAAAALKGAGQTVTIIAQYRPEELALCSPRRAPPPAAEYGRFEAKIHDLREQMMNHSMSSGSGSLRTNQKRSLYVRALFDYERAKDSGLPSQGLSFRYGDILHVINASDDEWWQARRVTPDGDSEEMGVIPSKRRVERKERARLKTVKFNAKPGSIDSKGDISGIGDDGYGTKTLRSQEDLILSYEPVIRQEISYARPVIILGPMKDRINDDLISEFPDKFGSCVPPDNSSGQTDTTRAKRDYEVDGRDYHFVTSREQMEKDIQEHKFIEAGQYNDNLYGTSVQSVKYVAERGKHCILDVSGNAIKRLQVAQLYPIAIFIKPRSIESLMEMNKRLTEEQAKKTFDRAMKLEQDFGEYFTGNCLACRNHSAGGERGATPAMLFSQFAGEHLICIYCTSFLLTYKWPQGLTWSRLLFCAEIERATALNQGSHDHMAHELWISADSEQCTYSKVIYGQPQHLMINEHSELGRQVCAQQRR</sequence>
<dbReference type="InterPro" id="IPR019583">
    <property type="entry name" value="DLG1-4_PDZ_assoc"/>
</dbReference>
<evidence type="ECO:0000259" key="8">
    <source>
        <dbReference type="PROSITE" id="PS50052"/>
    </source>
</evidence>
<dbReference type="SUPFAM" id="SSF50044">
    <property type="entry name" value="SH3-domain"/>
    <property type="match status" value="1"/>
</dbReference>
<dbReference type="GO" id="GO:0045197">
    <property type="term" value="P:establishment or maintenance of epithelial cell apical/basal polarity"/>
    <property type="evidence" value="ECO:0007669"/>
    <property type="project" value="TreeGrafter"/>
</dbReference>
<evidence type="ECO:0000313" key="11">
    <source>
        <dbReference type="Proteomes" id="UP000018467"/>
    </source>
</evidence>
<keyword evidence="11" id="KW-1185">Reference proteome</keyword>
<dbReference type="GO" id="GO:0043005">
    <property type="term" value="C:neuron projection"/>
    <property type="evidence" value="ECO:0007669"/>
    <property type="project" value="TreeGrafter"/>
</dbReference>
<dbReference type="InterPro" id="IPR036034">
    <property type="entry name" value="PDZ_sf"/>
</dbReference>
<evidence type="ECO:0000256" key="6">
    <source>
        <dbReference type="PROSITE-ProRule" id="PRU00192"/>
    </source>
</evidence>
<dbReference type="FunFam" id="2.30.42.10:FF:000001">
    <property type="entry name" value="Disks large homolog 1 isoform 2"/>
    <property type="match status" value="1"/>
</dbReference>
<dbReference type="Bgee" id="ENSAMXG00000004432">
    <property type="expression patterns" value="Expressed in camera-type eye and 10 other cell types or tissues"/>
</dbReference>
<dbReference type="PROSITE" id="PS50106">
    <property type="entry name" value="PDZ"/>
    <property type="match status" value="3"/>
</dbReference>
<dbReference type="GO" id="GO:0097120">
    <property type="term" value="P:receptor localization to synapse"/>
    <property type="evidence" value="ECO:0007669"/>
    <property type="project" value="TreeGrafter"/>
</dbReference>
<dbReference type="PROSITE" id="PS00856">
    <property type="entry name" value="GUANYLATE_KINASE_1"/>
    <property type="match status" value="1"/>
</dbReference>
<keyword evidence="3 6" id="KW-0728">SH3 domain</keyword>
<dbReference type="GO" id="GO:0007268">
    <property type="term" value="P:chemical synaptic transmission"/>
    <property type="evidence" value="ECO:0007669"/>
    <property type="project" value="TreeGrafter"/>
</dbReference>
<dbReference type="InterPro" id="IPR001478">
    <property type="entry name" value="PDZ"/>
</dbReference>
<evidence type="ECO:0000256" key="2">
    <source>
        <dbReference type="ARBA" id="ARBA00007014"/>
    </source>
</evidence>
<dbReference type="InterPro" id="IPR008144">
    <property type="entry name" value="Guanylate_kin-like_dom"/>
</dbReference>
<keyword evidence="5" id="KW-0472">Membrane</keyword>
<dbReference type="GO" id="GO:0016323">
    <property type="term" value="C:basolateral plasma membrane"/>
    <property type="evidence" value="ECO:0007669"/>
    <property type="project" value="TreeGrafter"/>
</dbReference>
<dbReference type="SMART" id="SM00228">
    <property type="entry name" value="PDZ"/>
    <property type="match status" value="3"/>
</dbReference>